<keyword evidence="2" id="KW-0539">Nucleus</keyword>
<comment type="subcellular location">
    <subcellularLocation>
        <location evidence="1">Nucleus</location>
    </subcellularLocation>
</comment>
<dbReference type="EMBL" id="RSCE01000004">
    <property type="protein sequence ID" value="RSH83358.1"/>
    <property type="molecule type" value="Genomic_DNA"/>
</dbReference>
<protein>
    <submittedName>
        <fullName evidence="7">mRNA cleavage and polyadenylation factor subunit</fullName>
    </submittedName>
</protein>
<evidence type="ECO:0000259" key="4">
    <source>
        <dbReference type="Pfam" id="PF03178"/>
    </source>
</evidence>
<evidence type="ECO:0000259" key="5">
    <source>
        <dbReference type="Pfam" id="PF10433"/>
    </source>
</evidence>
<evidence type="ECO:0000256" key="2">
    <source>
        <dbReference type="ARBA" id="ARBA00023242"/>
    </source>
</evidence>
<dbReference type="InterPro" id="IPR018846">
    <property type="entry name" value="Beta-prop_RSE1/DDB1/CPSF1_1st"/>
</dbReference>
<accession>A0A427XWU7</accession>
<evidence type="ECO:0000313" key="7">
    <source>
        <dbReference type="EMBL" id="RSH83358.1"/>
    </source>
</evidence>
<dbReference type="InterPro" id="IPR058543">
    <property type="entry name" value="Beta-prop_RSE1/DDB1/CPSF1_2nd"/>
</dbReference>
<dbReference type="InterPro" id="IPR004871">
    <property type="entry name" value="RSE1/DDB1/CPSF1_C"/>
</dbReference>
<keyword evidence="8" id="KW-1185">Reference proteome</keyword>
<dbReference type="Proteomes" id="UP000279236">
    <property type="component" value="Unassembled WGS sequence"/>
</dbReference>
<gene>
    <name evidence="7" type="primary">CFT1</name>
    <name evidence="7" type="ORF">EHS24_007036</name>
</gene>
<name>A0A427XWU7_9TREE</name>
<sequence>MHGLHSTLLPPSAVHHSLFLPHFTPSTIYPLPKPHAALEALEVKVVGNLIVAGGQDLRVFEIREEAAPVADAGAEDEPAVAGMDEMGDSFFDSAPADRAPVRYETTRRLHLLTRHELHGTVTGLAGLRTIDSSVDGLDRLLVSLKDAKMAILEWSRGDISTVSLHTYERSQQMVNGDLQGYVPLLRSDPLSRVAILTLPEDALAVLPVLQEQSELDAMQDNFPKDVPYSPSFVLSLADVSTTIKNLQDLLFLPGFHSPTLALLFSPMHTWAGRYQSNKDTFRLEIRTIDLSSTGTYPLLTSVTSLPSDSLYLVACPTEVGGVVVVTTTGIIHVDQSGRIVSAAVNGWWSDVTSLSSDSASKSRKLSLEGSRAEFVSQRDMLLVLQNGDVHQVRFEMDGRAVGTIKVDEQSSTVPPPSTMVLAGSQGLFVGSAEGDSLLAKVDMVREVVEEAEDEEQKKDDIEVDWDEDLYGEADGPAANGTTTKMVATGPANVTISPQDVLSGIGRISDIEFGIAVTDQGVRTYPQLVAIGGGSKASTINVFRRGIPITKKRRFDQLSASDAAWFLPVQRPSAQKFKGIPESEQTTLCFSSDTTQTKIFALSSKTTQDQIGRIAEPTVAVGTFFQRSSIVHVSATQVLLLDSDTQLQHVICPPSDLAPIVSASIADPYLVIRRSDGSITLFVGDSVARTVSHAPLPIDLDLPLCQAAEVFTDTLGVYRTFEATQQQQLAAAPSLPSATSRSSQRTRTQLTGEQLKRLQEAKPAIAVEAATTESAFNAARGTQWLALLASNGELQIRSLPDLTLVLQSRGVYDSEPSFTDDLVAAEEIEDEDPVQQMCFTPIGTRTLRPHLLVLHASGRINVFEAQPRFTLDARDQSRRSLAVRFRKVHTQLLATTAGNTLGYTIIPFADIDGMTGAFVTGERPHWYLSSDAHPIRAFGLKQAAYAFGKTTHHGGKNEYFIRIEDGSFVCYLPPTLNTDFAMPCDRYKMDRTYTHVAFDPPSGHYVGATAISVPFQAYDEEGEIQMGPEGEDLVPPLNQRSTLELFSAGSDAFRVVDGYEFDQNEAVLCVESVTLESSSSPTGFRDFIAVGTGKNFGEDRASHGAVYVFEIVECVGKVAGISEWELRFCTKDPTRNPVSAIANLNGYIVHSNGPKVLAKGMDFDDRLMGLAFLDVSMYVTSIRTFKNLILIGDFAKSLNLAALQETPYKFTTISRDLQDRSLVSADFLVMEGQVAFVSNDRSGDMRMLVYDPSDPDSLNGEKLLVETEFHTGAAVTAAKTIARRKTTEEEIAPQSQIVYSTADGSITTLVAVKTARFKRLSLVQAQLIQYAPHVGGLNPRAFRTVRNDLVPRPLARGVLDGGLLTHFALQPHKRQREMMRQIGTDAVTVASDLYALGGFW</sequence>
<dbReference type="InterPro" id="IPR015943">
    <property type="entry name" value="WD40/YVTN_repeat-like_dom_sf"/>
</dbReference>
<dbReference type="GO" id="GO:0003676">
    <property type="term" value="F:nucleic acid binding"/>
    <property type="evidence" value="ECO:0007669"/>
    <property type="project" value="InterPro"/>
</dbReference>
<evidence type="ECO:0000259" key="6">
    <source>
        <dbReference type="Pfam" id="PF23726"/>
    </source>
</evidence>
<dbReference type="InterPro" id="IPR050358">
    <property type="entry name" value="RSE1/DDB1/CFT1"/>
</dbReference>
<feature type="region of interest" description="Disordered" evidence="3">
    <location>
        <begin position="728"/>
        <end position="749"/>
    </location>
</feature>
<dbReference type="STRING" id="105984.A0A427XWU7"/>
<evidence type="ECO:0000256" key="3">
    <source>
        <dbReference type="SAM" id="MobiDB-lite"/>
    </source>
</evidence>
<comment type="caution">
    <text evidence="7">The sequence shown here is derived from an EMBL/GenBank/DDBJ whole genome shotgun (WGS) entry which is preliminary data.</text>
</comment>
<organism evidence="7 8">
    <name type="scientific">Apiotrichum porosum</name>
    <dbReference type="NCBI Taxonomy" id="105984"/>
    <lineage>
        <taxon>Eukaryota</taxon>
        <taxon>Fungi</taxon>
        <taxon>Dikarya</taxon>
        <taxon>Basidiomycota</taxon>
        <taxon>Agaricomycotina</taxon>
        <taxon>Tremellomycetes</taxon>
        <taxon>Trichosporonales</taxon>
        <taxon>Trichosporonaceae</taxon>
        <taxon>Apiotrichum</taxon>
    </lineage>
</organism>
<reference evidence="7 8" key="1">
    <citation type="submission" date="2018-11" db="EMBL/GenBank/DDBJ databases">
        <title>Genome sequence of Apiotrichum porosum DSM 27194.</title>
        <authorList>
            <person name="Aliyu H."/>
            <person name="Gorte O."/>
            <person name="Ochsenreither K."/>
        </authorList>
    </citation>
    <scope>NUCLEOTIDE SEQUENCE [LARGE SCALE GENOMIC DNA]</scope>
    <source>
        <strain evidence="7 8">DSM 27194</strain>
    </source>
</reference>
<dbReference type="GO" id="GO:0005634">
    <property type="term" value="C:nucleus"/>
    <property type="evidence" value="ECO:0007669"/>
    <property type="project" value="UniProtKB-SubCell"/>
</dbReference>
<dbReference type="Pfam" id="PF10433">
    <property type="entry name" value="Beta-prop_RSE1_1st"/>
    <property type="match status" value="1"/>
</dbReference>
<feature type="domain" description="RSE1/DDB1/CPSF1 second beta-propeller" evidence="6">
    <location>
        <begin position="557"/>
        <end position="940"/>
    </location>
</feature>
<dbReference type="GeneID" id="39591579"/>
<dbReference type="Gene3D" id="2.130.10.10">
    <property type="entry name" value="YVTN repeat-like/Quinoprotein amine dehydrogenase"/>
    <property type="match status" value="3"/>
</dbReference>
<dbReference type="Pfam" id="PF23726">
    <property type="entry name" value="Beta-prop_RSE1_2nd"/>
    <property type="match status" value="1"/>
</dbReference>
<dbReference type="OrthoDB" id="6109at2759"/>
<feature type="domain" description="RSE1/DDB1/CPSF1 first beta-propeller" evidence="5">
    <location>
        <begin position="105"/>
        <end position="445"/>
    </location>
</feature>
<feature type="domain" description="RSE1/DDB1/CPSF1 C-terminal" evidence="4">
    <location>
        <begin position="1040"/>
        <end position="1367"/>
    </location>
</feature>
<proteinExistence type="predicted"/>
<evidence type="ECO:0000256" key="1">
    <source>
        <dbReference type="ARBA" id="ARBA00004123"/>
    </source>
</evidence>
<evidence type="ECO:0000313" key="8">
    <source>
        <dbReference type="Proteomes" id="UP000279236"/>
    </source>
</evidence>
<dbReference type="Pfam" id="PF03178">
    <property type="entry name" value="CPSF_A"/>
    <property type="match status" value="1"/>
</dbReference>
<feature type="compositionally biased region" description="Low complexity" evidence="3">
    <location>
        <begin position="728"/>
        <end position="748"/>
    </location>
</feature>
<dbReference type="PANTHER" id="PTHR10644">
    <property type="entry name" value="DNA REPAIR/RNA PROCESSING CPSF FAMILY"/>
    <property type="match status" value="1"/>
</dbReference>
<dbReference type="RefSeq" id="XP_028477310.1">
    <property type="nucleotide sequence ID" value="XM_028622418.1"/>
</dbReference>